<organism evidence="2 3">
    <name type="scientific">Thermobaculum terrenum (strain ATCC BAA-798 / CCMEE 7001 / YNP1)</name>
    <dbReference type="NCBI Taxonomy" id="525904"/>
    <lineage>
        <taxon>Bacteria</taxon>
        <taxon>Bacillati</taxon>
        <taxon>Chloroflexota</taxon>
        <taxon>Chloroflexia</taxon>
        <taxon>Candidatus Thermobaculales</taxon>
        <taxon>Candidatus Thermobaculaceae</taxon>
        <taxon>Thermobaculum</taxon>
    </lineage>
</organism>
<proteinExistence type="predicted"/>
<evidence type="ECO:0000313" key="3">
    <source>
        <dbReference type="Proteomes" id="UP000000323"/>
    </source>
</evidence>
<feature type="transmembrane region" description="Helical" evidence="1">
    <location>
        <begin position="293"/>
        <end position="311"/>
    </location>
</feature>
<feature type="transmembrane region" description="Helical" evidence="1">
    <location>
        <begin position="68"/>
        <end position="91"/>
    </location>
</feature>
<feature type="transmembrane region" description="Helical" evidence="1">
    <location>
        <begin position="366"/>
        <end position="384"/>
    </location>
</feature>
<dbReference type="OrthoDB" id="134460at2"/>
<gene>
    <name evidence="2" type="ordered locus">Tter_0945</name>
</gene>
<dbReference type="RefSeq" id="WP_012874897.1">
    <property type="nucleotide sequence ID" value="NC_013525.1"/>
</dbReference>
<keyword evidence="1" id="KW-0812">Transmembrane</keyword>
<keyword evidence="1" id="KW-0472">Membrane</keyword>
<evidence type="ECO:0000256" key="1">
    <source>
        <dbReference type="SAM" id="Phobius"/>
    </source>
</evidence>
<evidence type="ECO:0000313" key="2">
    <source>
        <dbReference type="EMBL" id="ACZ41862.1"/>
    </source>
</evidence>
<feature type="transmembrane region" description="Helical" evidence="1">
    <location>
        <begin position="431"/>
        <end position="450"/>
    </location>
</feature>
<dbReference type="AlphaFoldDB" id="D1CG06"/>
<feature type="transmembrane region" description="Helical" evidence="1">
    <location>
        <begin position="185"/>
        <end position="208"/>
    </location>
</feature>
<accession>D1CG06</accession>
<feature type="transmembrane region" description="Helical" evidence="1">
    <location>
        <begin position="44"/>
        <end position="62"/>
    </location>
</feature>
<keyword evidence="3" id="KW-1185">Reference proteome</keyword>
<dbReference type="EMBL" id="CP001825">
    <property type="protein sequence ID" value="ACZ41862.1"/>
    <property type="molecule type" value="Genomic_DNA"/>
</dbReference>
<feature type="transmembrane region" description="Helical" evidence="1">
    <location>
        <begin position="12"/>
        <end position="32"/>
    </location>
</feature>
<protein>
    <submittedName>
        <fullName evidence="2">Uncharacterized membrane protein-like protein</fullName>
    </submittedName>
</protein>
<dbReference type="NCBIfam" id="TIGR03662">
    <property type="entry name" value="Chlor_Arch_YYY"/>
    <property type="match status" value="1"/>
</dbReference>
<dbReference type="STRING" id="525904.Tter_0945"/>
<keyword evidence="1" id="KW-1133">Transmembrane helix</keyword>
<dbReference type="KEGG" id="ttr:Tter_0945"/>
<sequence>MNNDLIYCLQWYATLLLLGLISMPIAYALFRFMPDRGYALSKLVGWLFVSWSTWYGLYLGIWDKNKGLIISVAALFFISVLVAIVFFRSSFNRSLLFQGWKYYLSLELIFVLAFSYLAILRAFVPEISQTEKPMDFMYLQTSYLSEVIPPRDIWFAGYGVNYYYFGYYMVSILCRLSGISPAVGYNLGLATIFAVVAVITFSIVINLIRAAGLRSIWIAVAGAIISLLLLLFAGNPVASILAWVNFNTPGSFDWFWKSTRVIFDFIPGRNGPQQTIDEFPAFTFLLGDLHPHLMAMPLLLGVLYCSVSNLYRQNKSTFLVLPVLLPGILIGALYMTNSWDVPVAVLVFLLSIVTIGMYTQVLLRSALSIILLAFTSLVTSYPFVRHFDPPVSSQSFIPPQIEVIPVINFIGHYIGVVWWDHTDLLELLKVWGWHIAFSLFVLVCFTNLFHREDLRILVPLLLVSFIGVIFGVHATLLLPLVVATLIIGFRTSSIGFRYACFLSVVGWLLVVLPEFFYIRDVFEDRMNTVFKFYYQSWQIQSISVGCMAMFALDSLRSCVPRVTITRVIVPIMCALVVLSMGYSLTTFRARSLEGMHGLDGTAFLNNEDPYMYRVVEWVRNNTNPSTVVLEATGGSYTNYSRVSTYAGRPTVLGWQGHELQWRLGQPDALRELSERMRDVSRAYSGLDRDALLKLLEKYSVSYVVYGSSERQMQAEEGIDPRDPFKGKLIAVARFGDYIIYKSP</sequence>
<dbReference type="Pfam" id="PF10060">
    <property type="entry name" value="DUF2298"/>
    <property type="match status" value="1"/>
</dbReference>
<dbReference type="Proteomes" id="UP000000323">
    <property type="component" value="Chromosome 1"/>
</dbReference>
<feature type="transmembrane region" description="Helical" evidence="1">
    <location>
        <begin position="215"/>
        <end position="244"/>
    </location>
</feature>
<feature type="transmembrane region" description="Helical" evidence="1">
    <location>
        <begin position="496"/>
        <end position="517"/>
    </location>
</feature>
<name>D1CG06_THET1</name>
<reference evidence="3" key="1">
    <citation type="journal article" date="2010" name="Stand. Genomic Sci.">
        <title>Complete genome sequence of 'Thermobaculum terrenum' type strain (YNP1).</title>
        <authorList>
            <person name="Kiss H."/>
            <person name="Cleland D."/>
            <person name="Lapidus A."/>
            <person name="Lucas S."/>
            <person name="Glavina Del Rio T."/>
            <person name="Nolan M."/>
            <person name="Tice H."/>
            <person name="Han C."/>
            <person name="Goodwin L."/>
            <person name="Pitluck S."/>
            <person name="Liolios K."/>
            <person name="Ivanova N."/>
            <person name="Mavromatis K."/>
            <person name="Ovchinnikova G."/>
            <person name="Pati A."/>
            <person name="Chen A."/>
            <person name="Palaniappan K."/>
            <person name="Land M."/>
            <person name="Hauser L."/>
            <person name="Chang Y."/>
            <person name="Jeffries C."/>
            <person name="Lu M."/>
            <person name="Brettin T."/>
            <person name="Detter J."/>
            <person name="Goker M."/>
            <person name="Tindall B."/>
            <person name="Beck B."/>
            <person name="McDermott T."/>
            <person name="Woyke T."/>
            <person name="Bristow J."/>
            <person name="Eisen J."/>
            <person name="Markowitz V."/>
            <person name="Hugenholtz P."/>
            <person name="Kyrpides N."/>
            <person name="Klenk H."/>
            <person name="Cheng J."/>
        </authorList>
    </citation>
    <scope>NUCLEOTIDE SEQUENCE [LARGE SCALE GENOMIC DNA]</scope>
    <source>
        <strain evidence="3">ATCC BAA-798 / YNP1</strain>
    </source>
</reference>
<dbReference type="InterPro" id="IPR018746">
    <property type="entry name" value="DUF2298"/>
</dbReference>
<feature type="transmembrane region" description="Helical" evidence="1">
    <location>
        <begin position="537"/>
        <end position="555"/>
    </location>
</feature>
<feature type="transmembrane region" description="Helical" evidence="1">
    <location>
        <begin position="567"/>
        <end position="585"/>
    </location>
</feature>
<dbReference type="PANTHER" id="PTHR10790:SF51">
    <property type="entry name" value="TETRATRICOPEPTIDE REPEAT PROTEIN"/>
    <property type="match status" value="1"/>
</dbReference>
<feature type="transmembrane region" description="Helical" evidence="1">
    <location>
        <begin position="341"/>
        <end position="359"/>
    </location>
</feature>
<dbReference type="eggNOG" id="COG5427">
    <property type="taxonomic scope" value="Bacteria"/>
</dbReference>
<dbReference type="HOGENOM" id="CLU_011570_0_0_0"/>
<feature type="transmembrane region" description="Helical" evidence="1">
    <location>
        <begin position="456"/>
        <end position="489"/>
    </location>
</feature>
<dbReference type="PANTHER" id="PTHR10790">
    <property type="entry name" value="TPR-DOMAIN CONTAINING PROTEIN"/>
    <property type="match status" value="1"/>
</dbReference>
<feature type="transmembrane region" description="Helical" evidence="1">
    <location>
        <begin position="318"/>
        <end position="335"/>
    </location>
</feature>
<feature type="transmembrane region" description="Helical" evidence="1">
    <location>
        <begin position="396"/>
        <end position="419"/>
    </location>
</feature>
<feature type="transmembrane region" description="Helical" evidence="1">
    <location>
        <begin position="103"/>
        <end position="124"/>
    </location>
</feature>